<dbReference type="PANTHER" id="PTHR32347">
    <property type="entry name" value="EFFLUX SYSTEM COMPONENT YKNX-RELATED"/>
    <property type="match status" value="1"/>
</dbReference>
<protein>
    <recommendedName>
        <fullName evidence="5">Membrane fusion protein biotin-lipoyl like domain-containing protein</fullName>
    </recommendedName>
</protein>
<evidence type="ECO:0000256" key="2">
    <source>
        <dbReference type="ARBA" id="ARBA00023054"/>
    </source>
</evidence>
<dbReference type="InterPro" id="IPR050465">
    <property type="entry name" value="UPF0194_transport"/>
</dbReference>
<evidence type="ECO:0000256" key="1">
    <source>
        <dbReference type="ARBA" id="ARBA00004196"/>
    </source>
</evidence>
<accession>A0A094IXI4</accession>
<evidence type="ECO:0000313" key="4">
    <source>
        <dbReference type="Proteomes" id="UP000054363"/>
    </source>
</evidence>
<proteinExistence type="predicted"/>
<evidence type="ECO:0008006" key="5">
    <source>
        <dbReference type="Google" id="ProtNLM"/>
    </source>
</evidence>
<name>A0A094IXI4_9GAMM</name>
<comment type="subcellular location">
    <subcellularLocation>
        <location evidence="1">Cell envelope</location>
    </subcellularLocation>
</comment>
<gene>
    <name evidence="3" type="ORF">IDSA_03850</name>
</gene>
<dbReference type="PANTHER" id="PTHR32347:SF23">
    <property type="entry name" value="BLL5650 PROTEIN"/>
    <property type="match status" value="1"/>
</dbReference>
<dbReference type="STRING" id="435908.IDSA_03850"/>
<sequence>MLLVPLAAQSQERAEVAVTRVTQQAVIEEISSSGSLISLRNAEVSVKTAGAVQTTAVDAGDRVRAEQLLLQLDDKLIQRELALAQAREQQAGVLADDARQQLDELIALAEEDNVAASEVRRARASFAGGHVSPSSPTIISSKRPLTASLRSAMSLPVSG</sequence>
<dbReference type="Proteomes" id="UP000054363">
    <property type="component" value="Unassembled WGS sequence"/>
</dbReference>
<evidence type="ECO:0000313" key="3">
    <source>
        <dbReference type="EMBL" id="KFZ31827.1"/>
    </source>
</evidence>
<dbReference type="Gene3D" id="1.10.287.470">
    <property type="entry name" value="Helix hairpin bin"/>
    <property type="match status" value="1"/>
</dbReference>
<dbReference type="EMBL" id="JPER01000001">
    <property type="protein sequence ID" value="KFZ31827.1"/>
    <property type="molecule type" value="Genomic_DNA"/>
</dbReference>
<dbReference type="Gene3D" id="2.40.50.100">
    <property type="match status" value="1"/>
</dbReference>
<dbReference type="eggNOG" id="COG0845">
    <property type="taxonomic scope" value="Bacteria"/>
</dbReference>
<dbReference type="AlphaFoldDB" id="A0A094IXI4"/>
<reference evidence="3 4" key="1">
    <citation type="submission" date="2014-06" db="EMBL/GenBank/DDBJ databases">
        <title>The draft genome sequence of Idiomarina salinarum ISL-52.</title>
        <authorList>
            <person name="Du J."/>
            <person name="Shao Z."/>
        </authorList>
    </citation>
    <scope>NUCLEOTIDE SEQUENCE [LARGE SCALE GENOMIC DNA]</scope>
    <source>
        <strain evidence="3 4">ISL-52</strain>
    </source>
</reference>
<organism evidence="3 4">
    <name type="scientific">Pseudidiomarina salinarum</name>
    <dbReference type="NCBI Taxonomy" id="435908"/>
    <lineage>
        <taxon>Bacteria</taxon>
        <taxon>Pseudomonadati</taxon>
        <taxon>Pseudomonadota</taxon>
        <taxon>Gammaproteobacteria</taxon>
        <taxon>Alteromonadales</taxon>
        <taxon>Idiomarinaceae</taxon>
        <taxon>Pseudidiomarina</taxon>
    </lineage>
</organism>
<keyword evidence="2" id="KW-0175">Coiled coil</keyword>
<dbReference type="SUPFAM" id="SSF111369">
    <property type="entry name" value="HlyD-like secretion proteins"/>
    <property type="match status" value="1"/>
</dbReference>
<dbReference type="GO" id="GO:0030313">
    <property type="term" value="C:cell envelope"/>
    <property type="evidence" value="ECO:0007669"/>
    <property type="project" value="UniProtKB-SubCell"/>
</dbReference>
<keyword evidence="4" id="KW-1185">Reference proteome</keyword>
<comment type="caution">
    <text evidence="3">The sequence shown here is derived from an EMBL/GenBank/DDBJ whole genome shotgun (WGS) entry which is preliminary data.</text>
</comment>